<protein>
    <submittedName>
        <fullName evidence="2">Uncharacterized protein</fullName>
    </submittedName>
</protein>
<dbReference type="AlphaFoldDB" id="A0A918TVJ3"/>
<dbReference type="Proteomes" id="UP000638981">
    <property type="component" value="Unassembled WGS sequence"/>
</dbReference>
<proteinExistence type="predicted"/>
<sequence>MQTRLRLLMGATALLYIGPLLAGLAGHGWLMVPVFTAIFVLWLFIMRPSNWPRDPHAWEKSDTWIRATAQTAAQALLVAVCMAIGSGMAGIAALNVSMPTMLPLIISFMALPISRLIWDPSDETRFGGLVNEALGKIGVPTVLSDEAEIELADELTAPLAKLPDSTKPSVVENHLRAMSDHVGARPLLKSLTSQIKSSDAPMATRIAFILRATDPAQVLRDMPIPAPAQAFALAKGDHGLMELFLTRSLPLMRQHKTLWSSFPQAEDIVSATGEHANHAGPLLELADLIEKAKPRRVAR</sequence>
<dbReference type="RefSeq" id="WP_189412455.1">
    <property type="nucleotide sequence ID" value="NZ_BMYJ01000010.1"/>
</dbReference>
<keyword evidence="1" id="KW-0472">Membrane</keyword>
<organism evidence="2 3">
    <name type="scientific">Neogemmobacter tilapiae</name>
    <dbReference type="NCBI Taxonomy" id="875041"/>
    <lineage>
        <taxon>Bacteria</taxon>
        <taxon>Pseudomonadati</taxon>
        <taxon>Pseudomonadota</taxon>
        <taxon>Alphaproteobacteria</taxon>
        <taxon>Rhodobacterales</taxon>
        <taxon>Paracoccaceae</taxon>
        <taxon>Neogemmobacter</taxon>
    </lineage>
</organism>
<evidence type="ECO:0000313" key="3">
    <source>
        <dbReference type="Proteomes" id="UP000638981"/>
    </source>
</evidence>
<dbReference type="EMBL" id="BMYJ01000010">
    <property type="protein sequence ID" value="GHC63226.1"/>
    <property type="molecule type" value="Genomic_DNA"/>
</dbReference>
<keyword evidence="3" id="KW-1185">Reference proteome</keyword>
<feature type="transmembrane region" description="Helical" evidence="1">
    <location>
        <begin position="30"/>
        <end position="46"/>
    </location>
</feature>
<gene>
    <name evidence="2" type="ORF">GCM10007315_29250</name>
</gene>
<evidence type="ECO:0000256" key="1">
    <source>
        <dbReference type="SAM" id="Phobius"/>
    </source>
</evidence>
<accession>A0A918TVJ3</accession>
<comment type="caution">
    <text evidence="2">The sequence shown here is derived from an EMBL/GenBank/DDBJ whole genome shotgun (WGS) entry which is preliminary data.</text>
</comment>
<feature type="transmembrane region" description="Helical" evidence="1">
    <location>
        <begin position="75"/>
        <end position="94"/>
    </location>
</feature>
<keyword evidence="1" id="KW-1133">Transmembrane helix</keyword>
<evidence type="ECO:0000313" key="2">
    <source>
        <dbReference type="EMBL" id="GHC63226.1"/>
    </source>
</evidence>
<keyword evidence="1" id="KW-0812">Transmembrane</keyword>
<reference evidence="2" key="2">
    <citation type="submission" date="2020-09" db="EMBL/GenBank/DDBJ databases">
        <authorList>
            <person name="Sun Q."/>
            <person name="Kim S."/>
        </authorList>
    </citation>
    <scope>NUCLEOTIDE SEQUENCE</scope>
    <source>
        <strain evidence="2">KCTC 23310</strain>
    </source>
</reference>
<feature type="transmembrane region" description="Helical" evidence="1">
    <location>
        <begin position="7"/>
        <end position="24"/>
    </location>
</feature>
<reference evidence="2" key="1">
    <citation type="journal article" date="2014" name="Int. J. Syst. Evol. Microbiol.">
        <title>Complete genome sequence of Corynebacterium casei LMG S-19264T (=DSM 44701T), isolated from a smear-ripened cheese.</title>
        <authorList>
            <consortium name="US DOE Joint Genome Institute (JGI-PGF)"/>
            <person name="Walter F."/>
            <person name="Albersmeier A."/>
            <person name="Kalinowski J."/>
            <person name="Ruckert C."/>
        </authorList>
    </citation>
    <scope>NUCLEOTIDE SEQUENCE</scope>
    <source>
        <strain evidence="2">KCTC 23310</strain>
    </source>
</reference>
<name>A0A918TVJ3_9RHOB</name>